<feature type="transmembrane region" description="Helical" evidence="1">
    <location>
        <begin position="58"/>
        <end position="76"/>
    </location>
</feature>
<dbReference type="EMBL" id="VFQE01000001">
    <property type="protein sequence ID" value="TQN44051.1"/>
    <property type="molecule type" value="Genomic_DNA"/>
</dbReference>
<organism evidence="2 3">
    <name type="scientific">Blastococcus colisei</name>
    <dbReference type="NCBI Taxonomy" id="1564162"/>
    <lineage>
        <taxon>Bacteria</taxon>
        <taxon>Bacillati</taxon>
        <taxon>Actinomycetota</taxon>
        <taxon>Actinomycetes</taxon>
        <taxon>Geodermatophilales</taxon>
        <taxon>Geodermatophilaceae</taxon>
        <taxon>Blastococcus</taxon>
    </lineage>
</organism>
<proteinExistence type="predicted"/>
<evidence type="ECO:0000313" key="3">
    <source>
        <dbReference type="Proteomes" id="UP000319865"/>
    </source>
</evidence>
<sequence length="107" mass="11129">MAGFAVAIGALTLLIGSAARPHDIVAPISGIVTLAIATVACAYSRPVRGGFSRRVYRAGWIGTGLLYAAALVAGILLGWPLWGWVIASIVVAIPLAVAAWTIYRSLR</sequence>
<gene>
    <name evidence="2" type="ORF">FHU33_3531</name>
</gene>
<protein>
    <submittedName>
        <fullName evidence="2">Uncharacterized protein</fullName>
    </submittedName>
</protein>
<keyword evidence="1" id="KW-0812">Transmembrane</keyword>
<feature type="transmembrane region" description="Helical" evidence="1">
    <location>
        <begin position="82"/>
        <end position="103"/>
    </location>
</feature>
<keyword evidence="3" id="KW-1185">Reference proteome</keyword>
<evidence type="ECO:0000256" key="1">
    <source>
        <dbReference type="SAM" id="Phobius"/>
    </source>
</evidence>
<accession>A0A543PJ00</accession>
<feature type="transmembrane region" description="Helical" evidence="1">
    <location>
        <begin position="28"/>
        <end position="46"/>
    </location>
</feature>
<name>A0A543PJ00_9ACTN</name>
<reference evidence="2 3" key="1">
    <citation type="submission" date="2019-06" db="EMBL/GenBank/DDBJ databases">
        <title>Sequencing the genomes of 1000 actinobacteria strains.</title>
        <authorList>
            <person name="Klenk H.-P."/>
        </authorList>
    </citation>
    <scope>NUCLEOTIDE SEQUENCE [LARGE SCALE GENOMIC DNA]</scope>
    <source>
        <strain evidence="2 3">DSM 46837</strain>
    </source>
</reference>
<comment type="caution">
    <text evidence="2">The sequence shown here is derived from an EMBL/GenBank/DDBJ whole genome shotgun (WGS) entry which is preliminary data.</text>
</comment>
<keyword evidence="1" id="KW-1133">Transmembrane helix</keyword>
<dbReference type="Proteomes" id="UP000319865">
    <property type="component" value="Unassembled WGS sequence"/>
</dbReference>
<evidence type="ECO:0000313" key="2">
    <source>
        <dbReference type="EMBL" id="TQN44051.1"/>
    </source>
</evidence>
<keyword evidence="1" id="KW-0472">Membrane</keyword>
<dbReference type="AlphaFoldDB" id="A0A543PJ00"/>